<feature type="region of interest" description="Disordered" evidence="3">
    <location>
        <begin position="168"/>
        <end position="197"/>
    </location>
</feature>
<feature type="region of interest" description="Disordered" evidence="3">
    <location>
        <begin position="102"/>
        <end position="123"/>
    </location>
</feature>
<evidence type="ECO:0000256" key="2">
    <source>
        <dbReference type="ARBA" id="ARBA00023172"/>
    </source>
</evidence>
<dbReference type="PANTHER" id="PTHR30349">
    <property type="entry name" value="PHAGE INTEGRASE-RELATED"/>
    <property type="match status" value="1"/>
</dbReference>
<dbReference type="InterPro" id="IPR011010">
    <property type="entry name" value="DNA_brk_join_enz"/>
</dbReference>
<keyword evidence="6" id="KW-1185">Reference proteome</keyword>
<dbReference type="EMBL" id="JBHSFK010000046">
    <property type="protein sequence ID" value="MFC4506735.1"/>
    <property type="molecule type" value="Genomic_DNA"/>
</dbReference>
<dbReference type="InterPro" id="IPR002104">
    <property type="entry name" value="Integrase_catalytic"/>
</dbReference>
<keyword evidence="2" id="KW-0233">DNA recombination</keyword>
<evidence type="ECO:0000259" key="4">
    <source>
        <dbReference type="PROSITE" id="PS51898"/>
    </source>
</evidence>
<dbReference type="RefSeq" id="WP_381185061.1">
    <property type="nucleotide sequence ID" value="NZ_JBHSFK010000046.1"/>
</dbReference>
<feature type="domain" description="Tyr recombinase" evidence="4">
    <location>
        <begin position="196"/>
        <end position="376"/>
    </location>
</feature>
<dbReference type="SUPFAM" id="SSF56349">
    <property type="entry name" value="DNA breaking-rejoining enzymes"/>
    <property type="match status" value="1"/>
</dbReference>
<evidence type="ECO:0000313" key="6">
    <source>
        <dbReference type="Proteomes" id="UP001595839"/>
    </source>
</evidence>
<protein>
    <submittedName>
        <fullName evidence="5">Tyrosine-type recombinase/integrase</fullName>
    </submittedName>
</protein>
<dbReference type="InterPro" id="IPR050090">
    <property type="entry name" value="Tyrosine_recombinase_XerCD"/>
</dbReference>
<dbReference type="PANTHER" id="PTHR30349:SF81">
    <property type="entry name" value="TYROSINE RECOMBINASE XERC"/>
    <property type="match status" value="1"/>
</dbReference>
<gene>
    <name evidence="5" type="ORF">ACFPIH_46065</name>
</gene>
<dbReference type="InterPro" id="IPR010998">
    <property type="entry name" value="Integrase_recombinase_N"/>
</dbReference>
<organism evidence="5 6">
    <name type="scientific">Streptomyces vulcanius</name>
    <dbReference type="NCBI Taxonomy" id="1441876"/>
    <lineage>
        <taxon>Bacteria</taxon>
        <taxon>Bacillati</taxon>
        <taxon>Actinomycetota</taxon>
        <taxon>Actinomycetes</taxon>
        <taxon>Kitasatosporales</taxon>
        <taxon>Streptomycetaceae</taxon>
        <taxon>Streptomyces</taxon>
    </lineage>
</organism>
<proteinExistence type="predicted"/>
<keyword evidence="1" id="KW-0238">DNA-binding</keyword>
<dbReference type="Proteomes" id="UP001595839">
    <property type="component" value="Unassembled WGS sequence"/>
</dbReference>
<dbReference type="InterPro" id="IPR013762">
    <property type="entry name" value="Integrase-like_cat_sf"/>
</dbReference>
<dbReference type="Gene3D" id="1.10.443.10">
    <property type="entry name" value="Intergrase catalytic core"/>
    <property type="match status" value="1"/>
</dbReference>
<sequence length="399" mass="44532">MAADLRHRLLEGKSELPRAGRVVRTGGLFPPYVVLGGDGSEVEPVTEYLKDLALSDVSVLTPRSYGYDLLRWLRLLAVLEVAWDRATPSELDVLVGWMKSAPNPQRRRSAGGTRPGVVNPLTGKPSLKAGYAPRTINHCLTVIHGFYAFHAIGGRGPVVNPVPESRQQRAALSHRSPLETKPTVRRGRLRQKVPQQAPRAVPDRLWDELFAAMRCNRDRALLEIYVSSGARASELLGALAEDVGWAEQLIYVISKGTRLRQGVPISPQGLRYLAAYLREGDPLAPGDPLWRTRRGEPRALTYWAMRRVLQRANEQLGTNWTLHDLRHTASTRMANGGTLTLAEVQTILRHADINTTGVYLTVRIEDMFDRLQEHYTRPRPVRTYAAGYSADDMKAVFGE</sequence>
<dbReference type="Gene3D" id="1.10.150.130">
    <property type="match status" value="1"/>
</dbReference>
<reference evidence="6" key="1">
    <citation type="journal article" date="2019" name="Int. J. Syst. Evol. Microbiol.">
        <title>The Global Catalogue of Microorganisms (GCM) 10K type strain sequencing project: providing services to taxonomists for standard genome sequencing and annotation.</title>
        <authorList>
            <consortium name="The Broad Institute Genomics Platform"/>
            <consortium name="The Broad Institute Genome Sequencing Center for Infectious Disease"/>
            <person name="Wu L."/>
            <person name="Ma J."/>
        </authorList>
    </citation>
    <scope>NUCLEOTIDE SEQUENCE [LARGE SCALE GENOMIC DNA]</scope>
    <source>
        <strain evidence="6">CGMCC 4.7177</strain>
    </source>
</reference>
<evidence type="ECO:0000256" key="3">
    <source>
        <dbReference type="SAM" id="MobiDB-lite"/>
    </source>
</evidence>
<dbReference type="PROSITE" id="PS51898">
    <property type="entry name" value="TYR_RECOMBINASE"/>
    <property type="match status" value="1"/>
</dbReference>
<evidence type="ECO:0000313" key="5">
    <source>
        <dbReference type="EMBL" id="MFC4506735.1"/>
    </source>
</evidence>
<comment type="caution">
    <text evidence="5">The sequence shown here is derived from an EMBL/GenBank/DDBJ whole genome shotgun (WGS) entry which is preliminary data.</text>
</comment>
<evidence type="ECO:0000256" key="1">
    <source>
        <dbReference type="ARBA" id="ARBA00023125"/>
    </source>
</evidence>
<name>A0ABV9B6V8_9ACTN</name>
<accession>A0ABV9B6V8</accession>
<dbReference type="Pfam" id="PF00589">
    <property type="entry name" value="Phage_integrase"/>
    <property type="match status" value="1"/>
</dbReference>